<keyword evidence="8" id="KW-0539">Nucleus</keyword>
<evidence type="ECO:0000256" key="9">
    <source>
        <dbReference type="ARBA" id="ARBA00032634"/>
    </source>
</evidence>
<feature type="compositionally biased region" description="Low complexity" evidence="10">
    <location>
        <begin position="303"/>
        <end position="317"/>
    </location>
</feature>
<feature type="compositionally biased region" description="Acidic residues" evidence="10">
    <location>
        <begin position="45"/>
        <end position="54"/>
    </location>
</feature>
<proteinExistence type="inferred from homology"/>
<dbReference type="FunFam" id="3.30.70.330:FF:000825">
    <property type="entry name" value="Pre-rRNA-processing protein ESF2"/>
    <property type="match status" value="1"/>
</dbReference>
<gene>
    <name evidence="11" type="ORF">SU7_3072</name>
</gene>
<evidence type="ECO:0000256" key="6">
    <source>
        <dbReference type="ARBA" id="ARBA00022552"/>
    </source>
</evidence>
<feature type="compositionally biased region" description="Polar residues" evidence="10">
    <location>
        <begin position="291"/>
        <end position="302"/>
    </location>
</feature>
<evidence type="ECO:0000256" key="8">
    <source>
        <dbReference type="ARBA" id="ARBA00023242"/>
    </source>
</evidence>
<dbReference type="GO" id="GO:0003723">
    <property type="term" value="F:RNA binding"/>
    <property type="evidence" value="ECO:0007669"/>
    <property type="project" value="UniProtKB-KW"/>
</dbReference>
<dbReference type="InterPro" id="IPR034353">
    <property type="entry name" value="ABT1/ESF2_RRM"/>
</dbReference>
<evidence type="ECO:0000313" key="12">
    <source>
        <dbReference type="Proteomes" id="UP000006968"/>
    </source>
</evidence>
<organism evidence="11 12">
    <name type="scientific">Saccharomyces arboricola (strain H-6 / AS 2.3317 / CBS 10644)</name>
    <name type="common">Yeast</name>
    <dbReference type="NCBI Taxonomy" id="1160507"/>
    <lineage>
        <taxon>Eukaryota</taxon>
        <taxon>Fungi</taxon>
        <taxon>Dikarya</taxon>
        <taxon>Ascomycota</taxon>
        <taxon>Saccharomycotina</taxon>
        <taxon>Saccharomycetes</taxon>
        <taxon>Saccharomycetales</taxon>
        <taxon>Saccharomycetaceae</taxon>
        <taxon>Saccharomyces</taxon>
    </lineage>
</organism>
<keyword evidence="7" id="KW-0694">RNA-binding</keyword>
<dbReference type="PANTHER" id="PTHR12311:SF7">
    <property type="entry name" value="ACTIVATOR OF BASAL TRANSCRIPTION 1"/>
    <property type="match status" value="1"/>
</dbReference>
<dbReference type="InterPro" id="IPR012677">
    <property type="entry name" value="Nucleotide-bd_a/b_plait_sf"/>
</dbReference>
<dbReference type="OrthoDB" id="287393at2759"/>
<dbReference type="PANTHER" id="PTHR12311">
    <property type="entry name" value="ACTIVATOR OF BASAL TRANSCRIPTION 1"/>
    <property type="match status" value="1"/>
</dbReference>
<protein>
    <recommendedName>
        <fullName evidence="3">Pre-rRNA-processing protein ESF2</fullName>
    </recommendedName>
    <alternativeName>
        <fullName evidence="9">18S rRNA factor 2</fullName>
    </alternativeName>
    <alternativeName>
        <fullName evidence="4">Pre-rRNA-processing protein esf2</fullName>
    </alternativeName>
</protein>
<evidence type="ECO:0000256" key="7">
    <source>
        <dbReference type="ARBA" id="ARBA00022884"/>
    </source>
</evidence>
<dbReference type="EMBL" id="ALIE01000174">
    <property type="protein sequence ID" value="EJS41880.1"/>
    <property type="molecule type" value="Genomic_DNA"/>
</dbReference>
<evidence type="ECO:0000256" key="3">
    <source>
        <dbReference type="ARBA" id="ARBA00013906"/>
    </source>
</evidence>
<evidence type="ECO:0000313" key="11">
    <source>
        <dbReference type="EMBL" id="EJS41880.1"/>
    </source>
</evidence>
<dbReference type="GO" id="GO:0000447">
    <property type="term" value="P:endonucleolytic cleavage in ITS1 to separate SSU-rRNA from 5.8S rRNA and LSU-rRNA from tricistronic rRNA transcript (SSU-rRNA, 5.8S rRNA, LSU-rRNA)"/>
    <property type="evidence" value="ECO:0007669"/>
    <property type="project" value="TreeGrafter"/>
</dbReference>
<dbReference type="InterPro" id="IPR039119">
    <property type="entry name" value="ABT1/Esf2"/>
</dbReference>
<evidence type="ECO:0000256" key="4">
    <source>
        <dbReference type="ARBA" id="ARBA00021800"/>
    </source>
</evidence>
<evidence type="ECO:0000256" key="10">
    <source>
        <dbReference type="SAM" id="MobiDB-lite"/>
    </source>
</evidence>
<feature type="compositionally biased region" description="Basic and acidic residues" evidence="10">
    <location>
        <begin position="278"/>
        <end position="290"/>
    </location>
</feature>
<dbReference type="HOGENOM" id="CLU_054086_0_0_1"/>
<dbReference type="InterPro" id="IPR035979">
    <property type="entry name" value="RBD_domain_sf"/>
</dbReference>
<dbReference type="CDD" id="cd12263">
    <property type="entry name" value="RRM_ABT1_like"/>
    <property type="match status" value="1"/>
</dbReference>
<accession>J8PIC6</accession>
<comment type="similarity">
    <text evidence="2">Belongs to the ESF2/ABP1 family.</text>
</comment>
<dbReference type="GO" id="GO:0034462">
    <property type="term" value="P:small-subunit processome assembly"/>
    <property type="evidence" value="ECO:0007669"/>
    <property type="project" value="TreeGrafter"/>
</dbReference>
<feature type="compositionally biased region" description="Basic and acidic residues" evidence="10">
    <location>
        <begin position="32"/>
        <end position="44"/>
    </location>
</feature>
<dbReference type="Gene3D" id="3.30.70.330">
    <property type="match status" value="1"/>
</dbReference>
<sequence>MSDNANSGFEDFSSDEENDQNGVLIQTKKKVSSKEDIFSKKPNDIESEDELESEQEQKEEPEPTKETRLEQNEEEQVAEDVKEQPISVSALDLKTEKLRQLVKAKADKKSKHKTGVVYFSSIPPYMKPAKMRQILTRFGEVDRLFLKRENDQKYKQRVKGGGNKKNKYEEGWAEFIKKRDAKLCAVTLNGNIIGGKKGTFYHDDILNVKYLPGFKWADLTEQIARENDIRQAKLEMEISQANKLNADFIRNVEQSKMIQNIKKSRKRNGQEEDPADSQPRREFKQRRVETNRANAPSGIKQQSSSSSNLGNVLTSLL</sequence>
<feature type="compositionally biased region" description="Basic and acidic residues" evidence="10">
    <location>
        <begin position="55"/>
        <end position="71"/>
    </location>
</feature>
<evidence type="ECO:0000256" key="2">
    <source>
        <dbReference type="ARBA" id="ARBA00005819"/>
    </source>
</evidence>
<reference evidence="11 12" key="1">
    <citation type="journal article" date="2013" name="BMC Genomics">
        <title>High quality de novo sequencing and assembly of the Saccharomyces arboricolus genome.</title>
        <authorList>
            <person name="Liti G."/>
            <person name="Nguyen Ba A.N."/>
            <person name="Blythe M."/>
            <person name="Mueller C.A."/>
            <person name="Bergstroem A."/>
            <person name="Cubillos F.A."/>
            <person name="Dafhnis-Calas F."/>
            <person name="Khoshraftar S."/>
            <person name="Malla S."/>
            <person name="Mehta N."/>
            <person name="Siow C.C."/>
            <person name="Warringer J."/>
            <person name="Moses A.M."/>
            <person name="Louis E.J."/>
            <person name="Nieduszynski C.A."/>
        </authorList>
    </citation>
    <scope>NUCLEOTIDE SEQUENCE [LARGE SCALE GENOMIC DNA]</scope>
    <source>
        <strain evidence="12">H-6 / AS 2.3317 / CBS 10644</strain>
    </source>
</reference>
<feature type="region of interest" description="Disordered" evidence="10">
    <location>
        <begin position="260"/>
        <end position="317"/>
    </location>
</feature>
<keyword evidence="6" id="KW-0698">rRNA processing</keyword>
<dbReference type="Proteomes" id="UP000006968">
    <property type="component" value="Chromosome XIV"/>
</dbReference>
<dbReference type="SUPFAM" id="SSF54928">
    <property type="entry name" value="RNA-binding domain, RBD"/>
    <property type="match status" value="1"/>
</dbReference>
<feature type="region of interest" description="Disordered" evidence="10">
    <location>
        <begin position="1"/>
        <end position="83"/>
    </location>
</feature>
<keyword evidence="5" id="KW-0690">Ribosome biogenesis</keyword>
<name>J8PIC6_SACAR</name>
<dbReference type="GO" id="GO:0000472">
    <property type="term" value="P:endonucleolytic cleavage to generate mature 5'-end of SSU-rRNA from (SSU-rRNA, 5.8S rRNA, LSU-rRNA)"/>
    <property type="evidence" value="ECO:0007669"/>
    <property type="project" value="TreeGrafter"/>
</dbReference>
<dbReference type="GO" id="GO:0000480">
    <property type="term" value="P:endonucleolytic cleavage in 5'-ETS of tricistronic rRNA transcript (SSU-rRNA, 5.8S rRNA, LSU-rRNA)"/>
    <property type="evidence" value="ECO:0007669"/>
    <property type="project" value="TreeGrafter"/>
</dbReference>
<dbReference type="AlphaFoldDB" id="J8PIC6"/>
<evidence type="ECO:0000256" key="5">
    <source>
        <dbReference type="ARBA" id="ARBA00022517"/>
    </source>
</evidence>
<dbReference type="GO" id="GO:0005730">
    <property type="term" value="C:nucleolus"/>
    <property type="evidence" value="ECO:0007669"/>
    <property type="project" value="UniProtKB-SubCell"/>
</dbReference>
<evidence type="ECO:0000256" key="1">
    <source>
        <dbReference type="ARBA" id="ARBA00004604"/>
    </source>
</evidence>
<comment type="caution">
    <text evidence="11">The sequence shown here is derived from an EMBL/GenBank/DDBJ whole genome shotgun (WGS) entry which is preliminary data.</text>
</comment>
<keyword evidence="12" id="KW-1185">Reference proteome</keyword>
<comment type="subcellular location">
    <subcellularLocation>
        <location evidence="1">Nucleus</location>
        <location evidence="1">Nucleolus</location>
    </subcellularLocation>
</comment>